<keyword evidence="2" id="KW-1185">Reference proteome</keyword>
<dbReference type="GO" id="GO:0003677">
    <property type="term" value="F:DNA binding"/>
    <property type="evidence" value="ECO:0007669"/>
    <property type="project" value="InterPro"/>
</dbReference>
<gene>
    <name evidence="1" type="ORF">B0I21_11721</name>
</gene>
<dbReference type="GO" id="GO:0006313">
    <property type="term" value="P:DNA transposition"/>
    <property type="evidence" value="ECO:0007669"/>
    <property type="project" value="InterPro"/>
</dbReference>
<sequence>MSRVRKTYPKEFKLMSVELSNTRNDLTALAKELDIQPSLPYRWRKEYLSKAGSSFPGDGKVILTEAEQEIGRLKKEQRKTQMERDILKKAVSIYYKNEGKYSGSRRITAGYFPSRRCAPCLK</sequence>
<comment type="caution">
    <text evidence="1">The sequence shown here is derived from an EMBL/GenBank/DDBJ whole genome shotgun (WGS) entry which is preliminary data.</text>
</comment>
<dbReference type="AlphaFoldDB" id="A0A4R7CQC8"/>
<evidence type="ECO:0000313" key="1">
    <source>
        <dbReference type="EMBL" id="TDS06001.1"/>
    </source>
</evidence>
<reference evidence="1 2" key="1">
    <citation type="submission" date="2019-03" db="EMBL/GenBank/DDBJ databases">
        <title>Genomic Encyclopedia of Type Strains, Phase III (KMG-III): the genomes of soil and plant-associated and newly described type strains.</title>
        <authorList>
            <person name="Whitman W."/>
        </authorList>
    </citation>
    <scope>NUCLEOTIDE SEQUENCE [LARGE SCALE GENOMIC DNA]</scope>
    <source>
        <strain evidence="1 2">CGMCC 1.12801</strain>
    </source>
</reference>
<dbReference type="Proteomes" id="UP000294752">
    <property type="component" value="Unassembled WGS sequence"/>
</dbReference>
<dbReference type="SUPFAM" id="SSF46689">
    <property type="entry name" value="Homeodomain-like"/>
    <property type="match status" value="1"/>
</dbReference>
<organism evidence="1 2">
    <name type="scientific">Sphingobacterium paludis</name>
    <dbReference type="NCBI Taxonomy" id="1476465"/>
    <lineage>
        <taxon>Bacteria</taxon>
        <taxon>Pseudomonadati</taxon>
        <taxon>Bacteroidota</taxon>
        <taxon>Sphingobacteriia</taxon>
        <taxon>Sphingobacteriales</taxon>
        <taxon>Sphingobacteriaceae</taxon>
        <taxon>Sphingobacterium</taxon>
    </lineage>
</organism>
<dbReference type="RefSeq" id="WP_394346372.1">
    <property type="nucleotide sequence ID" value="NZ_SNZV01000017.1"/>
</dbReference>
<dbReference type="GO" id="GO:0004803">
    <property type="term" value="F:transposase activity"/>
    <property type="evidence" value="ECO:0007669"/>
    <property type="project" value="InterPro"/>
</dbReference>
<evidence type="ECO:0000313" key="2">
    <source>
        <dbReference type="Proteomes" id="UP000294752"/>
    </source>
</evidence>
<dbReference type="EMBL" id="SNZV01000017">
    <property type="protein sequence ID" value="TDS06001.1"/>
    <property type="molecule type" value="Genomic_DNA"/>
</dbReference>
<dbReference type="Pfam" id="PF01527">
    <property type="entry name" value="HTH_Tnp_1"/>
    <property type="match status" value="1"/>
</dbReference>
<accession>A0A4R7CQC8</accession>
<dbReference type="InterPro" id="IPR002514">
    <property type="entry name" value="Transposase_8"/>
</dbReference>
<protein>
    <submittedName>
        <fullName evidence="1">Transposase</fullName>
    </submittedName>
</protein>
<name>A0A4R7CQC8_9SPHI</name>
<proteinExistence type="predicted"/>
<dbReference type="InterPro" id="IPR009057">
    <property type="entry name" value="Homeodomain-like_sf"/>
</dbReference>